<dbReference type="AlphaFoldDB" id="A0A9K3HTR6"/>
<organism evidence="1 2">
    <name type="scientific">Helianthus annuus</name>
    <name type="common">Common sunflower</name>
    <dbReference type="NCBI Taxonomy" id="4232"/>
    <lineage>
        <taxon>Eukaryota</taxon>
        <taxon>Viridiplantae</taxon>
        <taxon>Streptophyta</taxon>
        <taxon>Embryophyta</taxon>
        <taxon>Tracheophyta</taxon>
        <taxon>Spermatophyta</taxon>
        <taxon>Magnoliopsida</taxon>
        <taxon>eudicotyledons</taxon>
        <taxon>Gunneridae</taxon>
        <taxon>Pentapetalae</taxon>
        <taxon>asterids</taxon>
        <taxon>campanulids</taxon>
        <taxon>Asterales</taxon>
        <taxon>Asteraceae</taxon>
        <taxon>Asteroideae</taxon>
        <taxon>Heliantheae alliance</taxon>
        <taxon>Heliantheae</taxon>
        <taxon>Helianthus</taxon>
    </lineage>
</organism>
<comment type="caution">
    <text evidence="1">The sequence shown here is derived from an EMBL/GenBank/DDBJ whole genome shotgun (WGS) entry which is preliminary data.</text>
</comment>
<reference evidence="1" key="1">
    <citation type="journal article" date="2017" name="Nature">
        <title>The sunflower genome provides insights into oil metabolism, flowering and Asterid evolution.</title>
        <authorList>
            <person name="Badouin H."/>
            <person name="Gouzy J."/>
            <person name="Grassa C.J."/>
            <person name="Murat F."/>
            <person name="Staton S.E."/>
            <person name="Cottret L."/>
            <person name="Lelandais-Briere C."/>
            <person name="Owens G.L."/>
            <person name="Carrere S."/>
            <person name="Mayjonade B."/>
            <person name="Legrand L."/>
            <person name="Gill N."/>
            <person name="Kane N.C."/>
            <person name="Bowers J.E."/>
            <person name="Hubner S."/>
            <person name="Bellec A."/>
            <person name="Berard A."/>
            <person name="Berges H."/>
            <person name="Blanchet N."/>
            <person name="Boniface M.C."/>
            <person name="Brunel D."/>
            <person name="Catrice O."/>
            <person name="Chaidir N."/>
            <person name="Claudel C."/>
            <person name="Donnadieu C."/>
            <person name="Faraut T."/>
            <person name="Fievet G."/>
            <person name="Helmstetter N."/>
            <person name="King M."/>
            <person name="Knapp S.J."/>
            <person name="Lai Z."/>
            <person name="Le Paslier M.C."/>
            <person name="Lippi Y."/>
            <person name="Lorenzon L."/>
            <person name="Mandel J.R."/>
            <person name="Marage G."/>
            <person name="Marchand G."/>
            <person name="Marquand E."/>
            <person name="Bret-Mestries E."/>
            <person name="Morien E."/>
            <person name="Nambeesan S."/>
            <person name="Nguyen T."/>
            <person name="Pegot-Espagnet P."/>
            <person name="Pouilly N."/>
            <person name="Raftis F."/>
            <person name="Sallet E."/>
            <person name="Schiex T."/>
            <person name="Thomas J."/>
            <person name="Vandecasteele C."/>
            <person name="Vares D."/>
            <person name="Vear F."/>
            <person name="Vautrin S."/>
            <person name="Crespi M."/>
            <person name="Mangin B."/>
            <person name="Burke J.M."/>
            <person name="Salse J."/>
            <person name="Munos S."/>
            <person name="Vincourt P."/>
            <person name="Rieseberg L.H."/>
            <person name="Langlade N.B."/>
        </authorList>
    </citation>
    <scope>NUCLEOTIDE SEQUENCE</scope>
    <source>
        <tissue evidence="1">Leaves</tissue>
    </source>
</reference>
<dbReference type="Proteomes" id="UP000215914">
    <property type="component" value="Unassembled WGS sequence"/>
</dbReference>
<protein>
    <submittedName>
        <fullName evidence="1">Uncharacterized protein</fullName>
    </submittedName>
</protein>
<gene>
    <name evidence="1" type="ORF">HanXRQr2_Chr11g0518711</name>
</gene>
<proteinExistence type="predicted"/>
<accession>A0A9K3HTR6</accession>
<evidence type="ECO:0000313" key="2">
    <source>
        <dbReference type="Proteomes" id="UP000215914"/>
    </source>
</evidence>
<evidence type="ECO:0000313" key="1">
    <source>
        <dbReference type="EMBL" id="KAF5784363.1"/>
    </source>
</evidence>
<dbReference type="EMBL" id="MNCJ02000326">
    <property type="protein sequence ID" value="KAF5784363.1"/>
    <property type="molecule type" value="Genomic_DNA"/>
</dbReference>
<keyword evidence="2" id="KW-1185">Reference proteome</keyword>
<dbReference type="Gramene" id="mRNA:HanXRQr2_Chr11g0518711">
    <property type="protein sequence ID" value="CDS:HanXRQr2_Chr11g0518711.1"/>
    <property type="gene ID" value="HanXRQr2_Chr11g0518711"/>
</dbReference>
<sequence>MCPMVPHSKHDLRSTNPEESCDRLADDVELCEPEVLGFELLGSFLFSTKAFLTKSKLD</sequence>
<reference evidence="1" key="2">
    <citation type="submission" date="2020-06" db="EMBL/GenBank/DDBJ databases">
        <title>Helianthus annuus Genome sequencing and assembly Release 2.</title>
        <authorList>
            <person name="Gouzy J."/>
            <person name="Langlade N."/>
            <person name="Munos S."/>
        </authorList>
    </citation>
    <scope>NUCLEOTIDE SEQUENCE</scope>
    <source>
        <tissue evidence="1">Leaves</tissue>
    </source>
</reference>
<name>A0A9K3HTR6_HELAN</name>